<gene>
    <name evidence="3" type="ORF">PLEPLA_LOCUS4395</name>
</gene>
<feature type="region of interest" description="Disordered" evidence="1">
    <location>
        <begin position="157"/>
        <end position="180"/>
    </location>
</feature>
<evidence type="ECO:0000259" key="2">
    <source>
        <dbReference type="PROSITE" id="PS50076"/>
    </source>
</evidence>
<dbReference type="CDD" id="cd06257">
    <property type="entry name" value="DnaJ"/>
    <property type="match status" value="1"/>
</dbReference>
<feature type="compositionally biased region" description="Basic residues" evidence="1">
    <location>
        <begin position="652"/>
        <end position="663"/>
    </location>
</feature>
<reference evidence="3" key="1">
    <citation type="submission" date="2020-03" db="EMBL/GenBank/DDBJ databases">
        <authorList>
            <person name="Weist P."/>
        </authorList>
    </citation>
    <scope>NUCLEOTIDE SEQUENCE</scope>
</reference>
<dbReference type="PROSITE" id="PS50076">
    <property type="entry name" value="DNAJ_2"/>
    <property type="match status" value="1"/>
</dbReference>
<feature type="compositionally biased region" description="Pro residues" evidence="1">
    <location>
        <begin position="608"/>
        <end position="628"/>
    </location>
</feature>
<keyword evidence="4" id="KW-1185">Reference proteome</keyword>
<evidence type="ECO:0000313" key="3">
    <source>
        <dbReference type="EMBL" id="CAB1416604.1"/>
    </source>
</evidence>
<dbReference type="Pfam" id="PF00226">
    <property type="entry name" value="DnaJ"/>
    <property type="match status" value="1"/>
</dbReference>
<dbReference type="InterPro" id="IPR032843">
    <property type="entry name" value="Jiv"/>
</dbReference>
<dbReference type="InterPro" id="IPR036869">
    <property type="entry name" value="J_dom_sf"/>
</dbReference>
<dbReference type="SUPFAM" id="SSF46565">
    <property type="entry name" value="Chaperone J-domain"/>
    <property type="match status" value="1"/>
</dbReference>
<dbReference type="GO" id="GO:0050780">
    <property type="term" value="F:dopamine receptor binding"/>
    <property type="evidence" value="ECO:0007669"/>
    <property type="project" value="TreeGrafter"/>
</dbReference>
<accession>A0A9N7TQH4</accession>
<dbReference type="InterPro" id="IPR052317">
    <property type="entry name" value="Viral_replicn-host_int_reg"/>
</dbReference>
<protein>
    <recommendedName>
        <fullName evidence="2">J domain-containing protein</fullName>
    </recommendedName>
</protein>
<dbReference type="Proteomes" id="UP001153269">
    <property type="component" value="Unassembled WGS sequence"/>
</dbReference>
<feature type="compositionally biased region" description="Basic residues" evidence="1">
    <location>
        <begin position="160"/>
        <end position="180"/>
    </location>
</feature>
<feature type="region of interest" description="Disordered" evidence="1">
    <location>
        <begin position="1"/>
        <end position="128"/>
    </location>
</feature>
<evidence type="ECO:0000256" key="1">
    <source>
        <dbReference type="SAM" id="MobiDB-lite"/>
    </source>
</evidence>
<dbReference type="SMART" id="SM00271">
    <property type="entry name" value="DnaJ"/>
    <property type="match status" value="1"/>
</dbReference>
<feature type="region of interest" description="Disordered" evidence="1">
    <location>
        <begin position="556"/>
        <end position="685"/>
    </location>
</feature>
<feature type="compositionally biased region" description="Polar residues" evidence="1">
    <location>
        <begin position="46"/>
        <end position="59"/>
    </location>
</feature>
<dbReference type="PANTHER" id="PTHR44665">
    <property type="entry name" value="DNAJ HOMOLOG SUBFAMILY C MEMBER 14"/>
    <property type="match status" value="1"/>
</dbReference>
<evidence type="ECO:0000313" key="4">
    <source>
        <dbReference type="Proteomes" id="UP001153269"/>
    </source>
</evidence>
<dbReference type="PANTHER" id="PTHR44665:SF1">
    <property type="entry name" value="DNAJ HOMOLOG SUBFAMILY C MEMBER 14"/>
    <property type="match status" value="1"/>
</dbReference>
<dbReference type="InterPro" id="IPR001623">
    <property type="entry name" value="DnaJ_domain"/>
</dbReference>
<dbReference type="Pfam" id="PF14901">
    <property type="entry name" value="Jiv90"/>
    <property type="match status" value="1"/>
</dbReference>
<dbReference type="EMBL" id="CADEAL010000219">
    <property type="protein sequence ID" value="CAB1416604.1"/>
    <property type="molecule type" value="Genomic_DNA"/>
</dbReference>
<feature type="compositionally biased region" description="Acidic residues" evidence="1">
    <location>
        <begin position="12"/>
        <end position="21"/>
    </location>
</feature>
<dbReference type="Gene3D" id="1.10.287.110">
    <property type="entry name" value="DnaJ domain"/>
    <property type="match status" value="1"/>
</dbReference>
<feature type="compositionally biased region" description="Basic and acidic residues" evidence="1">
    <location>
        <begin position="1"/>
        <end position="11"/>
    </location>
</feature>
<sequence length="685" mass="76736">MEWEATEKEMDGVTDTDEDIPIGESTLVTKSSQCEDRETDDDCEQDNTTASFKSQDTPNPATPQDFGIDEAEYCGSAAAKEDTEQASDWLEHDGATDLENSQVQEEDDIEKEQHMNGESGWRSLGGGRRCKLKSSGSFSEQSSQSAFASFQKSNVISSGGRHKQTRRRHHHHQQNRSRRRTGNQLILAFKEMLSESLSFWCISCVHMMIEIIVTLTHNCGVCVEAVGVKLYNFGLQLLSKITDIHGMKADACRILKWTKCTGVDVMDKIVRSVKWVKTAALSCFRLFCALAILGSQWAKGLVVRLGGERGKRYWTSFQESKFWKRVVSLLERVQRWFKRDAHAPPSTHESPGRAGRGQSGQELDRLLALAEIPENELDPFTVLGVEVHASEAELKKAYRQLAVQVHPDKNKHPRAGEAFKVLRAAWDIVSNQETRREYELKRMAATELSKSMNDFLTKLQDDLKEAMNTMMCTKCEGKHKRFEMDREVTEARFCAECNRCHSAEEGDLWAESSMLGLRITYFACMDCKVYDITEWAGCQRIVISPDTHRVPYHISFGSKNNSSATRHRTTSESATGPTNPADLQDFFNRIFKGGPPNDMAANGGFFPSGPPPHPPPGAGVPPFSPPPGQTGFNIPGGPRPEPSETWAEGGKPPRRRKKVRKPFQRSGLKEINVGKDQPEEKETGS</sequence>
<feature type="compositionally biased region" description="Basic and acidic residues" evidence="1">
    <location>
        <begin position="672"/>
        <end position="685"/>
    </location>
</feature>
<comment type="caution">
    <text evidence="3">The sequence shown here is derived from an EMBL/GenBank/DDBJ whole genome shotgun (WGS) entry which is preliminary data.</text>
</comment>
<dbReference type="AlphaFoldDB" id="A0A9N7TQH4"/>
<organism evidence="3 4">
    <name type="scientific">Pleuronectes platessa</name>
    <name type="common">European plaice</name>
    <dbReference type="NCBI Taxonomy" id="8262"/>
    <lineage>
        <taxon>Eukaryota</taxon>
        <taxon>Metazoa</taxon>
        <taxon>Chordata</taxon>
        <taxon>Craniata</taxon>
        <taxon>Vertebrata</taxon>
        <taxon>Euteleostomi</taxon>
        <taxon>Actinopterygii</taxon>
        <taxon>Neopterygii</taxon>
        <taxon>Teleostei</taxon>
        <taxon>Neoteleostei</taxon>
        <taxon>Acanthomorphata</taxon>
        <taxon>Carangaria</taxon>
        <taxon>Pleuronectiformes</taxon>
        <taxon>Pleuronectoidei</taxon>
        <taxon>Pleuronectidae</taxon>
        <taxon>Pleuronectes</taxon>
    </lineage>
</organism>
<proteinExistence type="predicted"/>
<feature type="domain" description="J" evidence="2">
    <location>
        <begin position="378"/>
        <end position="442"/>
    </location>
</feature>
<feature type="compositionally biased region" description="Basic and acidic residues" evidence="1">
    <location>
        <begin position="79"/>
        <end position="95"/>
    </location>
</feature>
<name>A0A9N7TQH4_PLEPL</name>
<dbReference type="PRINTS" id="PR00625">
    <property type="entry name" value="JDOMAIN"/>
</dbReference>